<dbReference type="InterPro" id="IPR036237">
    <property type="entry name" value="Xyl_isomerase-like_sf"/>
</dbReference>
<feature type="domain" description="Xylose isomerase-like TIM barrel" evidence="1">
    <location>
        <begin position="25"/>
        <end position="299"/>
    </location>
</feature>
<evidence type="ECO:0000259" key="1">
    <source>
        <dbReference type="Pfam" id="PF01261"/>
    </source>
</evidence>
<dbReference type="PANTHER" id="PTHR12110:SF53">
    <property type="entry name" value="BLR5974 PROTEIN"/>
    <property type="match status" value="1"/>
</dbReference>
<dbReference type="InterPro" id="IPR050312">
    <property type="entry name" value="IolE/XylAMocC-like"/>
</dbReference>
<name>A0A1E3X7Z4_9BACT</name>
<keyword evidence="2" id="KW-0413">Isomerase</keyword>
<reference evidence="2 3" key="1">
    <citation type="submission" date="2016-07" db="EMBL/GenBank/DDBJ databases">
        <title>Draft genome of Scalindua rubra, obtained from a brine-seawater interface in the Red Sea, sheds light on salt adaptation in anammox bacteria.</title>
        <authorList>
            <person name="Speth D.R."/>
            <person name="Lagkouvardos I."/>
            <person name="Wang Y."/>
            <person name="Qian P.-Y."/>
            <person name="Dutilh B.E."/>
            <person name="Jetten M.S."/>
        </authorList>
    </citation>
    <scope>NUCLEOTIDE SEQUENCE [LARGE SCALE GENOMIC DNA]</scope>
    <source>
        <strain evidence="2">BSI-1</strain>
    </source>
</reference>
<dbReference type="Gene3D" id="3.20.20.150">
    <property type="entry name" value="Divalent-metal-dependent TIM barrel enzymes"/>
    <property type="match status" value="1"/>
</dbReference>
<dbReference type="Proteomes" id="UP000094056">
    <property type="component" value="Unassembled WGS sequence"/>
</dbReference>
<gene>
    <name evidence="2" type="ORF">SCARUB_03113</name>
</gene>
<comment type="caution">
    <text evidence="2">The sequence shown here is derived from an EMBL/GenBank/DDBJ whole genome shotgun (WGS) entry which is preliminary data.</text>
</comment>
<proteinExistence type="predicted"/>
<dbReference type="PANTHER" id="PTHR12110">
    <property type="entry name" value="HYDROXYPYRUVATE ISOMERASE"/>
    <property type="match status" value="1"/>
</dbReference>
<dbReference type="AlphaFoldDB" id="A0A1E3X7Z4"/>
<dbReference type="EMBL" id="MAYW01000096">
    <property type="protein sequence ID" value="ODS31755.1"/>
    <property type="molecule type" value="Genomic_DNA"/>
</dbReference>
<dbReference type="InterPro" id="IPR013022">
    <property type="entry name" value="Xyl_isomerase-like_TIM-brl"/>
</dbReference>
<evidence type="ECO:0000313" key="3">
    <source>
        <dbReference type="Proteomes" id="UP000094056"/>
    </source>
</evidence>
<dbReference type="Pfam" id="PF01261">
    <property type="entry name" value="AP_endonuc_2"/>
    <property type="match status" value="1"/>
</dbReference>
<evidence type="ECO:0000313" key="2">
    <source>
        <dbReference type="EMBL" id="ODS31755.1"/>
    </source>
</evidence>
<dbReference type="SUPFAM" id="SSF51658">
    <property type="entry name" value="Xylose isomerase-like"/>
    <property type="match status" value="1"/>
</dbReference>
<dbReference type="GO" id="GO:0016853">
    <property type="term" value="F:isomerase activity"/>
    <property type="evidence" value="ECO:0007669"/>
    <property type="project" value="UniProtKB-KW"/>
</dbReference>
<accession>A0A1E3X7Z4</accession>
<organism evidence="2 3">
    <name type="scientific">Candidatus Scalindua rubra</name>
    <dbReference type="NCBI Taxonomy" id="1872076"/>
    <lineage>
        <taxon>Bacteria</taxon>
        <taxon>Pseudomonadati</taxon>
        <taxon>Planctomycetota</taxon>
        <taxon>Candidatus Brocadiia</taxon>
        <taxon>Candidatus Brocadiales</taxon>
        <taxon>Candidatus Scalinduaceae</taxon>
        <taxon>Candidatus Scalindua</taxon>
    </lineage>
</organism>
<sequence length="303" mass="34461">MLGISTVWKSGELKDGQKLLECFTRLGFRDIELEYRISGDTYIGIRKFLEKEKSLKIVSIHNFFPVPEITENGGADVFALSSEDNEERALAVKYTIRTMQKAAEIGAGVVVLHLGMVPMDTVKQELFRLYDTGKIGSDEHRKVLEEVKVLREGKKGKTLDMMLMSMDGIQKAAEKYDVDVGIENRYYFRECPNFEELGVILEKFGNGRIGYWHDTGHAKVQENLGILQPNQLLEAYGRYLIGVHLHDATGYVDHQVPGAGKVDFDLLKKYLKKDTIKILEIHPRETEKDLMDGVDFLKSIELD</sequence>
<protein>
    <submittedName>
        <fullName evidence="2">Xylose isomerase-like TIM barrel</fullName>
    </submittedName>
</protein>